<feature type="transmembrane region" description="Helical" evidence="1">
    <location>
        <begin position="184"/>
        <end position="203"/>
    </location>
</feature>
<feature type="transmembrane region" description="Helical" evidence="1">
    <location>
        <begin position="259"/>
        <end position="283"/>
    </location>
</feature>
<feature type="domain" description="CAAX prenyl protease 2/Lysostaphin resistance protein A-like" evidence="2">
    <location>
        <begin position="146"/>
        <end position="223"/>
    </location>
</feature>
<dbReference type="GO" id="GO:0004175">
    <property type="term" value="F:endopeptidase activity"/>
    <property type="evidence" value="ECO:0007669"/>
    <property type="project" value="UniProtKB-ARBA"/>
</dbReference>
<sequence>MSKSLLGTYFQFLRSPDLNALPIPLQNQTAIRPILGLYSVHLLIVLIVLIVLSVIGQVPNAGDSNNILDAIADMPVWYLPVMAVLVAPLQEECIFRLPLRPFAASLALSISLIVLIAFSWFAVLPSPLLLVLATALASLNLYLWARGSKVARLQPIYNHYPRVIFYGIALLFGAVHITNYDTQVWPFLPILVMPQIIVGLLLGFVRLRYGFGWSFLLHAFHNGCLLLPVVLVQLFGSKQLQTLITESAGLENLSLTDEVIMSAVSLYMLGGLLLCGVIAWRVIREWTTRKAQS</sequence>
<reference evidence="4" key="1">
    <citation type="submission" date="2018-04" db="EMBL/GenBank/DDBJ databases">
        <authorList>
            <person name="Cornet L."/>
        </authorList>
    </citation>
    <scope>NUCLEOTIDE SEQUENCE [LARGE SCALE GENOMIC DNA]</scope>
</reference>
<organism evidence="3 4">
    <name type="scientific">Leptolyngbya foveolarum</name>
    <dbReference type="NCBI Taxonomy" id="47253"/>
    <lineage>
        <taxon>Bacteria</taxon>
        <taxon>Bacillati</taxon>
        <taxon>Cyanobacteriota</taxon>
        <taxon>Cyanophyceae</taxon>
        <taxon>Leptolyngbyales</taxon>
        <taxon>Leptolyngbyaceae</taxon>
        <taxon>Leptolyngbya group</taxon>
        <taxon>Leptolyngbya</taxon>
    </lineage>
</organism>
<feature type="transmembrane region" description="Helical" evidence="1">
    <location>
        <begin position="128"/>
        <end position="145"/>
    </location>
</feature>
<dbReference type="AlphaFoldDB" id="A0A2W4UI85"/>
<proteinExistence type="predicted"/>
<feature type="transmembrane region" description="Helical" evidence="1">
    <location>
        <begin position="101"/>
        <end position="122"/>
    </location>
</feature>
<dbReference type="Pfam" id="PF02517">
    <property type="entry name" value="Rce1-like"/>
    <property type="match status" value="1"/>
</dbReference>
<reference evidence="3 4" key="2">
    <citation type="submission" date="2018-06" db="EMBL/GenBank/DDBJ databases">
        <title>Metagenomic assembly of (sub)arctic Cyanobacteria and their associated microbiome from non-axenic cultures.</title>
        <authorList>
            <person name="Baurain D."/>
        </authorList>
    </citation>
    <scope>NUCLEOTIDE SEQUENCE [LARGE SCALE GENOMIC DNA]</scope>
    <source>
        <strain evidence="3">ULC129bin1</strain>
    </source>
</reference>
<evidence type="ECO:0000259" key="2">
    <source>
        <dbReference type="Pfam" id="PF02517"/>
    </source>
</evidence>
<keyword evidence="1" id="KW-0812">Transmembrane</keyword>
<dbReference type="Proteomes" id="UP000249354">
    <property type="component" value="Unassembled WGS sequence"/>
</dbReference>
<evidence type="ECO:0000313" key="4">
    <source>
        <dbReference type="Proteomes" id="UP000249354"/>
    </source>
</evidence>
<feature type="transmembrane region" description="Helical" evidence="1">
    <location>
        <begin position="35"/>
        <end position="55"/>
    </location>
</feature>
<feature type="transmembrane region" description="Helical" evidence="1">
    <location>
        <begin position="215"/>
        <end position="235"/>
    </location>
</feature>
<dbReference type="InterPro" id="IPR003675">
    <property type="entry name" value="Rce1/LyrA-like_dom"/>
</dbReference>
<evidence type="ECO:0000313" key="3">
    <source>
        <dbReference type="EMBL" id="PZO20683.1"/>
    </source>
</evidence>
<dbReference type="GO" id="GO:0080120">
    <property type="term" value="P:CAAX-box protein maturation"/>
    <property type="evidence" value="ECO:0007669"/>
    <property type="project" value="UniProtKB-ARBA"/>
</dbReference>
<feature type="transmembrane region" description="Helical" evidence="1">
    <location>
        <begin position="67"/>
        <end position="89"/>
    </location>
</feature>
<keyword evidence="1" id="KW-1133">Transmembrane helix</keyword>
<accession>A0A2W4UI85</accession>
<comment type="caution">
    <text evidence="3">The sequence shown here is derived from an EMBL/GenBank/DDBJ whole genome shotgun (WGS) entry which is preliminary data.</text>
</comment>
<evidence type="ECO:0000256" key="1">
    <source>
        <dbReference type="SAM" id="Phobius"/>
    </source>
</evidence>
<protein>
    <recommendedName>
        <fullName evidence="2">CAAX prenyl protease 2/Lysostaphin resistance protein A-like domain-containing protein</fullName>
    </recommendedName>
</protein>
<name>A0A2W4UI85_9CYAN</name>
<dbReference type="EMBL" id="QBMC01000027">
    <property type="protein sequence ID" value="PZO20683.1"/>
    <property type="molecule type" value="Genomic_DNA"/>
</dbReference>
<gene>
    <name evidence="3" type="ORF">DCF25_06165</name>
</gene>
<feature type="transmembrane region" description="Helical" evidence="1">
    <location>
        <begin position="157"/>
        <end position="178"/>
    </location>
</feature>
<keyword evidence="1" id="KW-0472">Membrane</keyword>